<comment type="caution">
    <text evidence="2">The sequence shown here is derived from an EMBL/GenBank/DDBJ whole genome shotgun (WGS) entry which is preliminary data.</text>
</comment>
<dbReference type="AlphaFoldDB" id="A0A7J9EGN3"/>
<dbReference type="Pfam" id="PF14392">
    <property type="entry name" value="zf-CCHC_4"/>
    <property type="match status" value="1"/>
</dbReference>
<dbReference type="PANTHER" id="PTHR31286">
    <property type="entry name" value="GLYCINE-RICH CELL WALL STRUCTURAL PROTEIN 1.8-LIKE"/>
    <property type="match status" value="1"/>
</dbReference>
<accession>A0A7J9EGN3</accession>
<dbReference type="InterPro" id="IPR040256">
    <property type="entry name" value="At4g02000-like"/>
</dbReference>
<gene>
    <name evidence="2" type="ORF">Gotri_007596</name>
</gene>
<feature type="domain" description="Zinc knuckle CX2CX4HX4C" evidence="1">
    <location>
        <begin position="111"/>
        <end position="137"/>
    </location>
</feature>
<keyword evidence="3" id="KW-1185">Reference proteome</keyword>
<dbReference type="EMBL" id="JABEZW010000008">
    <property type="protein sequence ID" value="MBA0772177.1"/>
    <property type="molecule type" value="Genomic_DNA"/>
</dbReference>
<protein>
    <recommendedName>
        <fullName evidence="1">Zinc knuckle CX2CX4HX4C domain-containing protein</fullName>
    </recommendedName>
</protein>
<dbReference type="PANTHER" id="PTHR31286:SF153">
    <property type="entry name" value="DUF4283 DOMAIN PROTEIN"/>
    <property type="match status" value="1"/>
</dbReference>
<sequence length="261" mass="30051">MEDELAGLTINEEEDAILQVQLDPNTKRGEEIFRVLKGSQWTSNNHLLVLHKLQWGEDPLKIPLFMVPFWVQIHDVPIGLFSENLSFQLGNFVGEFIEYDGLNLGKENRNYMRFKYERLSLFYFYCGRLGHNDSFCEAKMALGVEVAEMGWDLSLRAQSQRAATMNSVWLREEGEGKLKEDGEGVYMTRNNLRTGENKIAGYGKALDPVLGFSLEGRKIFKNHRVENLMSDRALIDMEHDLEDDVLIGEEGKKGIEGRWRQ</sequence>
<organism evidence="2 3">
    <name type="scientific">Gossypium trilobum</name>
    <dbReference type="NCBI Taxonomy" id="34281"/>
    <lineage>
        <taxon>Eukaryota</taxon>
        <taxon>Viridiplantae</taxon>
        <taxon>Streptophyta</taxon>
        <taxon>Embryophyta</taxon>
        <taxon>Tracheophyta</taxon>
        <taxon>Spermatophyta</taxon>
        <taxon>Magnoliopsida</taxon>
        <taxon>eudicotyledons</taxon>
        <taxon>Gunneridae</taxon>
        <taxon>Pentapetalae</taxon>
        <taxon>rosids</taxon>
        <taxon>malvids</taxon>
        <taxon>Malvales</taxon>
        <taxon>Malvaceae</taxon>
        <taxon>Malvoideae</taxon>
        <taxon>Gossypium</taxon>
    </lineage>
</organism>
<evidence type="ECO:0000259" key="1">
    <source>
        <dbReference type="Pfam" id="PF14392"/>
    </source>
</evidence>
<evidence type="ECO:0000313" key="2">
    <source>
        <dbReference type="EMBL" id="MBA0772177.1"/>
    </source>
</evidence>
<name>A0A7J9EGN3_9ROSI</name>
<proteinExistence type="predicted"/>
<dbReference type="Proteomes" id="UP000593568">
    <property type="component" value="Unassembled WGS sequence"/>
</dbReference>
<dbReference type="InterPro" id="IPR025836">
    <property type="entry name" value="Zn_knuckle_CX2CX4HX4C"/>
</dbReference>
<evidence type="ECO:0000313" key="3">
    <source>
        <dbReference type="Proteomes" id="UP000593568"/>
    </source>
</evidence>
<reference evidence="2 3" key="1">
    <citation type="journal article" date="2019" name="Genome Biol. Evol.">
        <title>Insights into the evolution of the New World diploid cottons (Gossypium, subgenus Houzingenia) based on genome sequencing.</title>
        <authorList>
            <person name="Grover C.E."/>
            <person name="Arick M.A. 2nd"/>
            <person name="Thrash A."/>
            <person name="Conover J.L."/>
            <person name="Sanders W.S."/>
            <person name="Peterson D.G."/>
            <person name="Frelichowski J.E."/>
            <person name="Scheffler J.A."/>
            <person name="Scheffler B.E."/>
            <person name="Wendel J.F."/>
        </authorList>
    </citation>
    <scope>NUCLEOTIDE SEQUENCE [LARGE SCALE GENOMIC DNA]</scope>
    <source>
        <strain evidence="2">8</strain>
        <tissue evidence="2">Leaf</tissue>
    </source>
</reference>